<name>A0A081PC64_9SPHI</name>
<gene>
    <name evidence="2" type="ORF">N180_01240</name>
</gene>
<dbReference type="InterPro" id="IPR027417">
    <property type="entry name" value="P-loop_NTPase"/>
</dbReference>
<comment type="caution">
    <text evidence="2">The sequence shown here is derived from an EMBL/GenBank/DDBJ whole genome shotgun (WGS) entry which is preliminary data.</text>
</comment>
<evidence type="ECO:0000313" key="3">
    <source>
        <dbReference type="Proteomes" id="UP000028007"/>
    </source>
</evidence>
<dbReference type="InterPro" id="IPR022205">
    <property type="entry name" value="DUF3732"/>
</dbReference>
<dbReference type="RefSeq" id="WP_037444968.1">
    <property type="nucleotide sequence ID" value="NZ_JNFF01000117.1"/>
</dbReference>
<evidence type="ECO:0000256" key="1">
    <source>
        <dbReference type="SAM" id="Coils"/>
    </source>
</evidence>
<proteinExistence type="predicted"/>
<dbReference type="Gene3D" id="3.40.50.300">
    <property type="entry name" value="P-loop containing nucleotide triphosphate hydrolases"/>
    <property type="match status" value="1"/>
</dbReference>
<dbReference type="OrthoDB" id="103556at2"/>
<dbReference type="SUPFAM" id="SSF52540">
    <property type="entry name" value="P-loop containing nucleoside triphosphate hydrolases"/>
    <property type="match status" value="1"/>
</dbReference>
<dbReference type="eggNOG" id="COG0419">
    <property type="taxonomic scope" value="Bacteria"/>
</dbReference>
<evidence type="ECO:0000313" key="2">
    <source>
        <dbReference type="EMBL" id="KEQ28287.1"/>
    </source>
</evidence>
<keyword evidence="3" id="KW-1185">Reference proteome</keyword>
<dbReference type="EMBL" id="JNFF01000117">
    <property type="protein sequence ID" value="KEQ28287.1"/>
    <property type="molecule type" value="Genomic_DNA"/>
</dbReference>
<accession>A0A081PC64</accession>
<sequence>MHFQLLKLIIWPKNQDFLPQTVEFQPKKLNVITGASRTGKSAIIPIIDYCLGSKDCSIPIDTIRDHASWYGIVIVTSIEQILIARRVPVGNHSSNDFYFLRSAKIVAPVVILEPNENLEGVKHFLNGLSSVPYLNLHGGEENVPFQGRLGFRDLMAFVFQSQDIVANQNILFYKTHAHEHREKLRNWFPFIIGAETTAILQARIRIQEIEKLLSRLRREVEKIGSVSDTWVQNMQAHLRIAREYGLLNDNYIESTDTIYLLEIAGALLDNIPDHSNSSLENIDGSNTELRELERSEESLSLMIASLKKRLNDLKGLQAGLIDYGNSVMRRKDRLHISKWLIDMDSQAGECPSCGSNEHPSRSIEIEKISKVFKQLEEESKKVAEVPGAFPREEEKLKIELSKLLEAKILLQQRFDLIRAKDRKVQEEFQQRKNMFLFLGHLKAHYEIFQKLGDGGTFELQINTLQAEFDMLREIVDLDGVSKRMQAATDRISARMLTHLKTLDVEDKYKEVAPRFNILDLNILVLGSTNHWHYLSQVGSASNWVSFHVALMCALQEFFIGLTNSPVPSFVIFDQPSQVYFPKLKKRSENDTEDTDVKFPDDEDANAVKKIFRTIATSVANSKGMWQAIILDHADDNIYGTEDVHEVVVWRNGKKLIPSEWYEQETD</sequence>
<organism evidence="2 3">
    <name type="scientific">Pedobacter antarcticus 4BY</name>
    <dbReference type="NCBI Taxonomy" id="1358423"/>
    <lineage>
        <taxon>Bacteria</taxon>
        <taxon>Pseudomonadati</taxon>
        <taxon>Bacteroidota</taxon>
        <taxon>Sphingobacteriia</taxon>
        <taxon>Sphingobacteriales</taxon>
        <taxon>Sphingobacteriaceae</taxon>
        <taxon>Pedobacter</taxon>
    </lineage>
</organism>
<evidence type="ECO:0008006" key="4">
    <source>
        <dbReference type="Google" id="ProtNLM"/>
    </source>
</evidence>
<keyword evidence="1" id="KW-0175">Coiled coil</keyword>
<protein>
    <recommendedName>
        <fullName evidence="4">DUF3732 domain-containing protein</fullName>
    </recommendedName>
</protein>
<dbReference type="Pfam" id="PF12532">
    <property type="entry name" value="DUF3732"/>
    <property type="match status" value="1"/>
</dbReference>
<feature type="coiled-coil region" evidence="1">
    <location>
        <begin position="199"/>
        <end position="226"/>
    </location>
</feature>
<dbReference type="Proteomes" id="UP000028007">
    <property type="component" value="Unassembled WGS sequence"/>
</dbReference>
<reference evidence="2 3" key="1">
    <citation type="journal article" date="1992" name="Int. J. Syst. Bacteriol.">
        <title>Sphingobacterium antarcticus sp. nov. a Psychrotrophic Bacterium from the Soils of Schirmacher Oasis, Antarctica.</title>
        <authorList>
            <person name="Shivaji S."/>
            <person name="Ray M.K."/>
            <person name="Rao N.S."/>
            <person name="Saiserr L."/>
            <person name="Jagannadham M.V."/>
            <person name="Kumar G.S."/>
            <person name="Reddy G."/>
            <person name="Bhargava P.M."/>
        </authorList>
    </citation>
    <scope>NUCLEOTIDE SEQUENCE [LARGE SCALE GENOMIC DNA]</scope>
    <source>
        <strain evidence="2 3">4BY</strain>
    </source>
</reference>
<dbReference type="AlphaFoldDB" id="A0A081PC64"/>